<dbReference type="RefSeq" id="WP_146834237.1">
    <property type="nucleotide sequence ID" value="NZ_CP042476.1"/>
</dbReference>
<keyword evidence="4" id="KW-1185">Reference proteome</keyword>
<dbReference type="PROSITE" id="PS51257">
    <property type="entry name" value="PROKAR_LIPOPROTEIN"/>
    <property type="match status" value="1"/>
</dbReference>
<proteinExistence type="predicted"/>
<dbReference type="InterPro" id="IPR025485">
    <property type="entry name" value="DUF4377"/>
</dbReference>
<feature type="chain" id="PRO_5022860279" evidence="1">
    <location>
        <begin position="22"/>
        <end position="111"/>
    </location>
</feature>
<dbReference type="Pfam" id="PF14302">
    <property type="entry name" value="DUF4377"/>
    <property type="match status" value="1"/>
</dbReference>
<dbReference type="EMBL" id="CP042476">
    <property type="protein sequence ID" value="QED38000.1"/>
    <property type="molecule type" value="Genomic_DNA"/>
</dbReference>
<feature type="domain" description="DUF4377" evidence="2">
    <location>
        <begin position="30"/>
        <end position="108"/>
    </location>
</feature>
<name>A0A5B8YJ80_9FLAO</name>
<feature type="signal peptide" evidence="1">
    <location>
        <begin position="1"/>
        <end position="21"/>
    </location>
</feature>
<reference evidence="3 4" key="1">
    <citation type="submission" date="2019-08" db="EMBL/GenBank/DDBJ databases">
        <title>Antarcticibacterium arcticum sp. nov., a bacterium isolated from marine sediment of the Canadian Beaufort Sea.</title>
        <authorList>
            <person name="Lee Y.M."/>
            <person name="Baek K."/>
            <person name="Lee D.-H."/>
            <person name="Shin S.C."/>
            <person name="Jin Y.K."/>
            <person name="Park Y."/>
        </authorList>
    </citation>
    <scope>NUCLEOTIDE SEQUENCE [LARGE SCALE GENOMIC DNA]</scope>
    <source>
        <strain evidence="3 4">PAMC 28998</strain>
    </source>
</reference>
<evidence type="ECO:0000313" key="4">
    <source>
        <dbReference type="Proteomes" id="UP000321954"/>
    </source>
</evidence>
<gene>
    <name evidence="3" type="ORF">FK178_09805</name>
</gene>
<evidence type="ECO:0000313" key="3">
    <source>
        <dbReference type="EMBL" id="QED38000.1"/>
    </source>
</evidence>
<evidence type="ECO:0000259" key="2">
    <source>
        <dbReference type="Pfam" id="PF14302"/>
    </source>
</evidence>
<keyword evidence="1" id="KW-0732">Signal</keyword>
<dbReference type="OrthoDB" id="880459at2"/>
<dbReference type="KEGG" id="anp:FK178_09805"/>
<evidence type="ECO:0000256" key="1">
    <source>
        <dbReference type="SAM" id="SignalP"/>
    </source>
</evidence>
<dbReference type="AlphaFoldDB" id="A0A5B8YJ80"/>
<organism evidence="3 4">
    <name type="scientific">Antarcticibacterium arcticum</name>
    <dbReference type="NCBI Taxonomy" id="2585771"/>
    <lineage>
        <taxon>Bacteria</taxon>
        <taxon>Pseudomonadati</taxon>
        <taxon>Bacteroidota</taxon>
        <taxon>Flavobacteriia</taxon>
        <taxon>Flavobacteriales</taxon>
        <taxon>Flavobacteriaceae</taxon>
        <taxon>Antarcticibacterium</taxon>
    </lineage>
</organism>
<sequence length="111" mass="12730">MKNLIVLINMMILAGCSTANHGTREIDMRVNSYTVECVGEMEGTCLLVQEGDKIGGIEWEYFYYHDSIIGFDYEPGYIYMLKLEKRKIDNPPQDGSSFEYELISIVSKEKV</sequence>
<dbReference type="Proteomes" id="UP000321954">
    <property type="component" value="Chromosome"/>
</dbReference>
<protein>
    <submittedName>
        <fullName evidence="3">DUF4377 domain-containing protein</fullName>
    </submittedName>
</protein>
<accession>A0A5B8YJ80</accession>